<dbReference type="EMBL" id="JBHLUN010000008">
    <property type="protein sequence ID" value="MFC0409254.1"/>
    <property type="molecule type" value="Genomic_DNA"/>
</dbReference>
<dbReference type="InterPro" id="IPR034151">
    <property type="entry name" value="TOPRIM_DnaG_bac"/>
</dbReference>
<dbReference type="PROSITE" id="PS50880">
    <property type="entry name" value="TOPRIM"/>
    <property type="match status" value="1"/>
</dbReference>
<dbReference type="InterPro" id="IPR037068">
    <property type="entry name" value="DNA_primase_core_N_sf"/>
</dbReference>
<proteinExistence type="inferred from homology"/>
<dbReference type="SUPFAM" id="SSF56731">
    <property type="entry name" value="DNA primase core"/>
    <property type="match status" value="1"/>
</dbReference>
<keyword evidence="8" id="KW-0862">Zinc</keyword>
<keyword evidence="10 12" id="KW-0238">DNA-binding</keyword>
<evidence type="ECO:0000256" key="2">
    <source>
        <dbReference type="ARBA" id="ARBA00022515"/>
    </source>
</evidence>
<dbReference type="InterPro" id="IPR050219">
    <property type="entry name" value="DnaG_primase"/>
</dbReference>
<evidence type="ECO:0000256" key="12">
    <source>
        <dbReference type="HAMAP-Rule" id="MF_00974"/>
    </source>
</evidence>
<keyword evidence="6" id="KW-0479">Metal-binding</keyword>
<comment type="function">
    <text evidence="12">RNA polymerase that catalyzes the synthesis of short RNA molecules used as primers for DNA polymerase during DNA replication.</text>
</comment>
<evidence type="ECO:0000256" key="8">
    <source>
        <dbReference type="ARBA" id="ARBA00022833"/>
    </source>
</evidence>
<keyword evidence="7" id="KW-0863">Zinc-finger</keyword>
<protein>
    <recommendedName>
        <fullName evidence="12">DNA primase</fullName>
        <ecNumber evidence="12">2.7.7.101</ecNumber>
    </recommendedName>
</protein>
<dbReference type="Pfam" id="PF01807">
    <property type="entry name" value="Zn_ribbon_DnaG"/>
    <property type="match status" value="1"/>
</dbReference>
<dbReference type="SMART" id="SM00493">
    <property type="entry name" value="TOPRIM"/>
    <property type="match status" value="1"/>
</dbReference>
<name>A0ABV6JU48_9PROT</name>
<evidence type="ECO:0000256" key="7">
    <source>
        <dbReference type="ARBA" id="ARBA00022771"/>
    </source>
</evidence>
<evidence type="ECO:0000256" key="10">
    <source>
        <dbReference type="ARBA" id="ARBA00023125"/>
    </source>
</evidence>
<evidence type="ECO:0000256" key="5">
    <source>
        <dbReference type="ARBA" id="ARBA00022705"/>
    </source>
</evidence>
<dbReference type="Gene3D" id="3.90.580.10">
    <property type="entry name" value="Zinc finger, CHC2-type domain"/>
    <property type="match status" value="1"/>
</dbReference>
<comment type="caution">
    <text evidence="15">The sequence shown here is derived from an EMBL/GenBank/DDBJ whole genome shotgun (WGS) entry which is preliminary data.</text>
</comment>
<keyword evidence="11 12" id="KW-0804">Transcription</keyword>
<dbReference type="Proteomes" id="UP001589865">
    <property type="component" value="Unassembled WGS sequence"/>
</dbReference>
<accession>A0ABV6JU48</accession>
<dbReference type="InterPro" id="IPR036977">
    <property type="entry name" value="DNA_primase_Znf_CHC2"/>
</dbReference>
<comment type="catalytic activity">
    <reaction evidence="12">
        <text>ssDNA + n NTP = ssDNA/pppN(pN)n-1 hybrid + (n-1) diphosphate.</text>
        <dbReference type="EC" id="2.7.7.101"/>
    </reaction>
</comment>
<evidence type="ECO:0000259" key="14">
    <source>
        <dbReference type="PROSITE" id="PS50880"/>
    </source>
</evidence>
<evidence type="ECO:0000256" key="6">
    <source>
        <dbReference type="ARBA" id="ARBA00022723"/>
    </source>
</evidence>
<organism evidence="15 16">
    <name type="scientific">Roseomonas elaeocarpi</name>
    <dbReference type="NCBI Taxonomy" id="907779"/>
    <lineage>
        <taxon>Bacteria</taxon>
        <taxon>Pseudomonadati</taxon>
        <taxon>Pseudomonadota</taxon>
        <taxon>Alphaproteobacteria</taxon>
        <taxon>Acetobacterales</taxon>
        <taxon>Roseomonadaceae</taxon>
        <taxon>Roseomonas</taxon>
    </lineage>
</organism>
<comment type="similarity">
    <text evidence="12">Belongs to the DnaG primase family.</text>
</comment>
<comment type="caution">
    <text evidence="12">Lacks conserved residue(s) required for the propagation of feature annotation.</text>
</comment>
<keyword evidence="16" id="KW-1185">Reference proteome</keyword>
<evidence type="ECO:0000313" key="16">
    <source>
        <dbReference type="Proteomes" id="UP001589865"/>
    </source>
</evidence>
<dbReference type="InterPro" id="IPR006295">
    <property type="entry name" value="DNA_primase_DnaG"/>
</dbReference>
<sequence>MALPPAFLEELRARTPLPSLIGRRTKLVKNGRQWKGCCPFHNEKSPSFYVYDDHYHCFGCGAHGDAIAFVMNTEGAPFRDAVERLAAEAGLEVPKESPQQVERENRARDLHDVMEAACQAMQRRLRSPEGQPALDYLRRRGLTEDTIERFGLGWSGGGRGALAADLAPLRIEPARLAEAGLTKPNERDGGFSDFFFNRVMFPIRDRRGRIISFGGRILGDGQPKYLNGPETELFSKRRNLYGLDFAREAAHRGATVVAVEGYMDVIALHQAGFASAVAPLGTAITEDQISEMWRMAPEPVLCFDGDAAGARAQARAAEIALPLLNPERSLRFATLPAGEDPDTLVLRQGAPAFQAVLDGARPMHEALYDILAKDREGGSPAQRAALRNDLAEYAARIPDKALASEYRSALFERFFSNRRNNRPGGAPQGAGGGGAGVPAPRRNSDGEGGFSRRPGGNRRPPPIRIERRPISADGARLEQARCLLAITVAHPWILDEVEEACALLDLPPGECERLRHGVLSCHGSHTENSRTLDSATLLAHLHAAELGEVHAWATEKTGLPAAAGPDAQPAEVLGAWWHFYALLRGKDTLIEDRRQALQEWIETNDPAAERRAYRLKEALDAVQRGDTGLDGL</sequence>
<dbReference type="EC" id="2.7.7.101" evidence="12"/>
<dbReference type="InterPro" id="IPR002694">
    <property type="entry name" value="Znf_CHC2"/>
</dbReference>
<dbReference type="PANTHER" id="PTHR30313:SF2">
    <property type="entry name" value="DNA PRIMASE"/>
    <property type="match status" value="1"/>
</dbReference>
<evidence type="ECO:0000256" key="9">
    <source>
        <dbReference type="ARBA" id="ARBA00022842"/>
    </source>
</evidence>
<dbReference type="Pfam" id="PF08275">
    <property type="entry name" value="DNAG_N"/>
    <property type="match status" value="1"/>
</dbReference>
<comment type="subunit">
    <text evidence="12">Monomer. Interacts with DnaB.</text>
</comment>
<feature type="domain" description="Toprim" evidence="14">
    <location>
        <begin position="254"/>
        <end position="336"/>
    </location>
</feature>
<feature type="compositionally biased region" description="Gly residues" evidence="13">
    <location>
        <begin position="426"/>
        <end position="436"/>
    </location>
</feature>
<dbReference type="InterPro" id="IPR030846">
    <property type="entry name" value="DnaG_bac"/>
</dbReference>
<keyword evidence="4 12" id="KW-0548">Nucleotidyltransferase</keyword>
<dbReference type="SUPFAM" id="SSF57783">
    <property type="entry name" value="Zinc beta-ribbon"/>
    <property type="match status" value="1"/>
</dbReference>
<keyword evidence="9" id="KW-0460">Magnesium</keyword>
<keyword evidence="3 12" id="KW-0808">Transferase</keyword>
<dbReference type="HAMAP" id="MF_00974">
    <property type="entry name" value="DNA_primase_DnaG"/>
    <property type="match status" value="1"/>
</dbReference>
<keyword evidence="2 12" id="KW-0639">Primosome</keyword>
<evidence type="ECO:0000313" key="15">
    <source>
        <dbReference type="EMBL" id="MFC0409254.1"/>
    </source>
</evidence>
<dbReference type="NCBIfam" id="TIGR01391">
    <property type="entry name" value="dnaG"/>
    <property type="match status" value="1"/>
</dbReference>
<dbReference type="Gene3D" id="3.40.1360.10">
    <property type="match status" value="1"/>
</dbReference>
<dbReference type="RefSeq" id="WP_377044999.1">
    <property type="nucleotide sequence ID" value="NZ_JBHLUN010000008.1"/>
</dbReference>
<evidence type="ECO:0000256" key="1">
    <source>
        <dbReference type="ARBA" id="ARBA00022478"/>
    </source>
</evidence>
<evidence type="ECO:0000256" key="11">
    <source>
        <dbReference type="ARBA" id="ARBA00023163"/>
    </source>
</evidence>
<evidence type="ECO:0000256" key="3">
    <source>
        <dbReference type="ARBA" id="ARBA00022679"/>
    </source>
</evidence>
<keyword evidence="5 12" id="KW-0235">DNA replication</keyword>
<keyword evidence="1 12" id="KW-0240">DNA-directed RNA polymerase</keyword>
<dbReference type="CDD" id="cd03364">
    <property type="entry name" value="TOPRIM_DnaG_primases"/>
    <property type="match status" value="1"/>
</dbReference>
<reference evidence="15 16" key="1">
    <citation type="submission" date="2024-09" db="EMBL/GenBank/DDBJ databases">
        <authorList>
            <person name="Sun Q."/>
            <person name="Mori K."/>
        </authorList>
    </citation>
    <scope>NUCLEOTIDE SEQUENCE [LARGE SCALE GENOMIC DNA]</scope>
    <source>
        <strain evidence="15 16">TBRC 5777</strain>
    </source>
</reference>
<evidence type="ECO:0000256" key="13">
    <source>
        <dbReference type="SAM" id="MobiDB-lite"/>
    </source>
</evidence>
<evidence type="ECO:0000256" key="4">
    <source>
        <dbReference type="ARBA" id="ARBA00022695"/>
    </source>
</evidence>
<feature type="region of interest" description="Disordered" evidence="13">
    <location>
        <begin position="417"/>
        <end position="470"/>
    </location>
</feature>
<dbReference type="SMART" id="SM00400">
    <property type="entry name" value="ZnF_CHCC"/>
    <property type="match status" value="1"/>
</dbReference>
<dbReference type="InterPro" id="IPR006171">
    <property type="entry name" value="TOPRIM_dom"/>
</dbReference>
<dbReference type="PANTHER" id="PTHR30313">
    <property type="entry name" value="DNA PRIMASE"/>
    <property type="match status" value="1"/>
</dbReference>
<dbReference type="InterPro" id="IPR013264">
    <property type="entry name" value="DNAG_N"/>
</dbReference>
<dbReference type="Pfam" id="PF13662">
    <property type="entry name" value="Toprim_4"/>
    <property type="match status" value="1"/>
</dbReference>
<dbReference type="Gene3D" id="3.90.980.10">
    <property type="entry name" value="DNA primase, catalytic core, N-terminal domain"/>
    <property type="match status" value="1"/>
</dbReference>
<gene>
    <name evidence="12 15" type="primary">dnaG</name>
    <name evidence="15" type="ORF">ACFFGY_13435</name>
</gene>